<dbReference type="GO" id="GO:0010789">
    <property type="term" value="P:meiotic sister chromatid cohesion involved in meiosis I"/>
    <property type="evidence" value="ECO:0007669"/>
    <property type="project" value="TreeGrafter"/>
</dbReference>
<dbReference type="GO" id="GO:0007060">
    <property type="term" value="P:male meiosis chromosome segregation"/>
    <property type="evidence" value="ECO:0007669"/>
    <property type="project" value="TreeGrafter"/>
</dbReference>
<dbReference type="RefSeq" id="XP_028573842.1">
    <property type="nucleotide sequence ID" value="XM_028718009.1"/>
</dbReference>
<dbReference type="GO" id="GO:0051754">
    <property type="term" value="P:meiotic sister chromatid cohesion, centromeric"/>
    <property type="evidence" value="ECO:0007669"/>
    <property type="project" value="InterPro"/>
</dbReference>
<dbReference type="Proteomes" id="UP000472272">
    <property type="component" value="Chromosome 2"/>
</dbReference>
<evidence type="ECO:0000313" key="2">
    <source>
        <dbReference type="Ensembl" id="ENSPMRP00000017616.1"/>
    </source>
</evidence>
<feature type="region of interest" description="Disordered" evidence="1">
    <location>
        <begin position="405"/>
        <end position="428"/>
    </location>
</feature>
<feature type="compositionally biased region" description="Polar residues" evidence="1">
    <location>
        <begin position="161"/>
        <end position="175"/>
    </location>
</feature>
<evidence type="ECO:0000313" key="3">
    <source>
        <dbReference type="Proteomes" id="UP000472272"/>
    </source>
</evidence>
<protein>
    <submittedName>
        <fullName evidence="2">Meiotic kinetochore factor</fullName>
    </submittedName>
</protein>
<dbReference type="KEGG" id="pmua:114591260"/>
<feature type="region of interest" description="Disordered" evidence="1">
    <location>
        <begin position="161"/>
        <end position="199"/>
    </location>
</feature>
<dbReference type="InterPro" id="IPR034545">
    <property type="entry name" value="Meikin"/>
</dbReference>
<reference evidence="2" key="3">
    <citation type="submission" date="2025-09" db="UniProtKB">
        <authorList>
            <consortium name="Ensembl"/>
        </authorList>
    </citation>
    <scope>IDENTIFICATION</scope>
</reference>
<dbReference type="GO" id="GO:0016321">
    <property type="term" value="P:female meiosis chromosome segregation"/>
    <property type="evidence" value="ECO:0007669"/>
    <property type="project" value="TreeGrafter"/>
</dbReference>
<dbReference type="GO" id="GO:0045143">
    <property type="term" value="P:homologous chromosome segregation"/>
    <property type="evidence" value="ECO:0007669"/>
    <property type="project" value="TreeGrafter"/>
</dbReference>
<dbReference type="GO" id="GO:0000776">
    <property type="term" value="C:kinetochore"/>
    <property type="evidence" value="ECO:0007669"/>
    <property type="project" value="InterPro"/>
</dbReference>
<reference evidence="2" key="2">
    <citation type="submission" date="2025-08" db="UniProtKB">
        <authorList>
            <consortium name="Ensembl"/>
        </authorList>
    </citation>
    <scope>IDENTIFICATION</scope>
</reference>
<dbReference type="OrthoDB" id="8443315at2759"/>
<reference evidence="2 3" key="1">
    <citation type="journal article" date="2019" name="Proc. Natl. Acad. Sci. U.S.A.">
        <title>Regulatory changes in pterin and carotenoid genes underlie balanced color polymorphisms in the wall lizard.</title>
        <authorList>
            <person name="Andrade P."/>
            <person name="Pinho C."/>
            <person name="Perez I de Lanuza G."/>
            <person name="Afonso S."/>
            <person name="Brejcha J."/>
            <person name="Rubin C.J."/>
            <person name="Wallerman O."/>
            <person name="Pereira P."/>
            <person name="Sabatino S.J."/>
            <person name="Bellati A."/>
            <person name="Pellitteri-Rosa D."/>
            <person name="Bosakova Z."/>
            <person name="Bunikis I."/>
            <person name="Carretero M.A."/>
            <person name="Feiner N."/>
            <person name="Marsik P."/>
            <person name="Pauperio F."/>
            <person name="Salvi D."/>
            <person name="Soler L."/>
            <person name="While G.M."/>
            <person name="Uller T."/>
            <person name="Font E."/>
            <person name="Andersson L."/>
            <person name="Carneiro M."/>
        </authorList>
    </citation>
    <scope>NUCLEOTIDE SEQUENCE</scope>
</reference>
<dbReference type="Ensembl" id="ENSPMRT00000018754.1">
    <property type="protein sequence ID" value="ENSPMRP00000017616.1"/>
    <property type="gene ID" value="ENSPMRG00000011627.1"/>
</dbReference>
<sequence>MDWVKLRSYSRKRRAQQNVHCASPIPAVAASAAVGARNAKAKGSRLRLDLLSGPRQEPHVRRQIGNAITKALPKIQEASGVTQMDCLSVEQSTELNENENRNMEVNKSINKMGTAVLKDSLHLSSASKESPRYSETTSGMTLPTGVSHFLLQCLDEESSLCSNTESSDGASTYSSPEIFRDENTLEKSSTGPEECLGHRNSTLLDTSKAINIDKMPHVPNLSQILETTLGKKDQSITRLSKQKSRSELTGVSAVVAGKQVCKILPAKEKTPELQSFGASLLPQKQTKKTKDQQPRKMKCTKRVLFSSSSSSPYVLGPAKFCGIAAETLGSAQPGTGMLDSSSVHKVSLGEASLPSTSRSNVNSKEVIPASLSPESVIHQCLRNPPEICCIIKASPGSRPLKVLQHPLKRKREFPPPGATEDVITSSKY</sequence>
<proteinExistence type="predicted"/>
<evidence type="ECO:0000256" key="1">
    <source>
        <dbReference type="SAM" id="MobiDB-lite"/>
    </source>
</evidence>
<dbReference type="RefSeq" id="XP_028573841.1">
    <property type="nucleotide sequence ID" value="XM_028718008.1"/>
</dbReference>
<dbReference type="RefSeq" id="XP_028573838.1">
    <property type="nucleotide sequence ID" value="XM_028718005.1"/>
</dbReference>
<organism evidence="2 3">
    <name type="scientific">Podarcis muralis</name>
    <name type="common">Wall lizard</name>
    <name type="synonym">Lacerta muralis</name>
    <dbReference type="NCBI Taxonomy" id="64176"/>
    <lineage>
        <taxon>Eukaryota</taxon>
        <taxon>Metazoa</taxon>
        <taxon>Chordata</taxon>
        <taxon>Craniata</taxon>
        <taxon>Vertebrata</taxon>
        <taxon>Euteleostomi</taxon>
        <taxon>Lepidosauria</taxon>
        <taxon>Squamata</taxon>
        <taxon>Bifurcata</taxon>
        <taxon>Unidentata</taxon>
        <taxon>Episquamata</taxon>
        <taxon>Laterata</taxon>
        <taxon>Lacertibaenia</taxon>
        <taxon>Lacertidae</taxon>
        <taxon>Podarcis</taxon>
    </lineage>
</organism>
<dbReference type="PANTHER" id="PTHR38006:SF1">
    <property type="entry name" value="MEIOSIS-SPECIFIC KINETOCHORE PROTEIN"/>
    <property type="match status" value="1"/>
</dbReference>
<dbReference type="GeneTree" id="ENSGT00390000016270"/>
<dbReference type="RefSeq" id="XP_028573837.1">
    <property type="nucleotide sequence ID" value="XM_028718004.1"/>
</dbReference>
<dbReference type="GeneID" id="114591260"/>
<accession>A0A670J0F1</accession>
<name>A0A670J0F1_PODMU</name>
<gene>
    <name evidence="2" type="primary">MEIKIN</name>
</gene>
<dbReference type="AlphaFoldDB" id="A0A670J0F1"/>
<dbReference type="CTD" id="728637"/>
<dbReference type="OMA" id="NEFPANT"/>
<dbReference type="RefSeq" id="XP_028573839.1">
    <property type="nucleotide sequence ID" value="XM_028718006.1"/>
</dbReference>
<dbReference type="RefSeq" id="XP_028573840.1">
    <property type="nucleotide sequence ID" value="XM_028718007.1"/>
</dbReference>
<dbReference type="PANTHER" id="PTHR38006">
    <property type="entry name" value="MEIOSIS-SPECIFIC KINETOCHORE PROTEIN"/>
    <property type="match status" value="1"/>
</dbReference>
<keyword evidence="3" id="KW-1185">Reference proteome</keyword>